<proteinExistence type="predicted"/>
<evidence type="ECO:0000256" key="1">
    <source>
        <dbReference type="SAM" id="MobiDB-lite"/>
    </source>
</evidence>
<reference evidence="3" key="1">
    <citation type="journal article" date="2019" name="Int. J. Syst. Evol. Microbiol.">
        <title>The Global Catalogue of Microorganisms (GCM) 10K type strain sequencing project: providing services to taxonomists for standard genome sequencing and annotation.</title>
        <authorList>
            <consortium name="The Broad Institute Genomics Platform"/>
            <consortium name="The Broad Institute Genome Sequencing Center for Infectious Disease"/>
            <person name="Wu L."/>
            <person name="Ma J."/>
        </authorList>
    </citation>
    <scope>NUCLEOTIDE SEQUENCE [LARGE SCALE GENOMIC DNA]</scope>
    <source>
        <strain evidence="3">JCM 17225</strain>
    </source>
</reference>
<keyword evidence="3" id="KW-1185">Reference proteome</keyword>
<feature type="compositionally biased region" description="Polar residues" evidence="1">
    <location>
        <begin position="1"/>
        <end position="12"/>
    </location>
</feature>
<evidence type="ECO:0000313" key="2">
    <source>
        <dbReference type="EMBL" id="GAA4053589.1"/>
    </source>
</evidence>
<dbReference type="Proteomes" id="UP001501469">
    <property type="component" value="Unassembled WGS sequence"/>
</dbReference>
<feature type="region of interest" description="Disordered" evidence="1">
    <location>
        <begin position="1"/>
        <end position="35"/>
    </location>
</feature>
<name>A0ABP7UUW9_9BACT</name>
<organism evidence="2 3">
    <name type="scientific">Hymenobacter glaciei</name>
    <dbReference type="NCBI Taxonomy" id="877209"/>
    <lineage>
        <taxon>Bacteria</taxon>
        <taxon>Pseudomonadati</taxon>
        <taxon>Bacteroidota</taxon>
        <taxon>Cytophagia</taxon>
        <taxon>Cytophagales</taxon>
        <taxon>Hymenobacteraceae</taxon>
        <taxon>Hymenobacter</taxon>
    </lineage>
</organism>
<protein>
    <submittedName>
        <fullName evidence="2">Uncharacterized protein</fullName>
    </submittedName>
</protein>
<sequence length="61" mass="6918">MKAQPQSASGFTPPSVPMNPADTRTPEQKAQAKALKKERKYERMRFFFAWCEGCRAFGCGF</sequence>
<comment type="caution">
    <text evidence="2">The sequence shown here is derived from an EMBL/GenBank/DDBJ whole genome shotgun (WGS) entry which is preliminary data.</text>
</comment>
<accession>A0ABP7UUW9</accession>
<dbReference type="EMBL" id="BAABDK010000034">
    <property type="protein sequence ID" value="GAA4053589.1"/>
    <property type="molecule type" value="Genomic_DNA"/>
</dbReference>
<dbReference type="RefSeq" id="WP_345059267.1">
    <property type="nucleotide sequence ID" value="NZ_BAABDK010000034.1"/>
</dbReference>
<evidence type="ECO:0000313" key="3">
    <source>
        <dbReference type="Proteomes" id="UP001501469"/>
    </source>
</evidence>
<gene>
    <name evidence="2" type="ORF">GCM10022409_45650</name>
</gene>